<evidence type="ECO:0000313" key="2">
    <source>
        <dbReference type="EMBL" id="CAB0044066.1"/>
    </source>
</evidence>
<accession>A0A6H5J340</accession>
<keyword evidence="3" id="KW-1185">Reference proteome</keyword>
<dbReference type="EMBL" id="CADCXV010001387">
    <property type="protein sequence ID" value="CAB0044066.1"/>
    <property type="molecule type" value="Genomic_DNA"/>
</dbReference>
<protein>
    <submittedName>
        <fullName evidence="2">Uncharacterized protein</fullName>
    </submittedName>
</protein>
<evidence type="ECO:0000256" key="1">
    <source>
        <dbReference type="SAM" id="MobiDB-lite"/>
    </source>
</evidence>
<proteinExistence type="predicted"/>
<dbReference type="AlphaFoldDB" id="A0A6H5J340"/>
<name>A0A6H5J340_9HYME</name>
<reference evidence="2 3" key="1">
    <citation type="submission" date="2020-02" db="EMBL/GenBank/DDBJ databases">
        <authorList>
            <person name="Ferguson B K."/>
        </authorList>
    </citation>
    <scope>NUCLEOTIDE SEQUENCE [LARGE SCALE GENOMIC DNA]</scope>
</reference>
<feature type="region of interest" description="Disordered" evidence="1">
    <location>
        <begin position="106"/>
        <end position="134"/>
    </location>
</feature>
<sequence length="248" mass="28478">MSLYHVYRRALTLTRGQCVWTCTTIGVLLSALRKKWEDCQLRQVMRMNSYDDRVRLSALRKRCEDCERCQVMRMNLYEYRSRATLPLHRLNTAGPSATTATNVLNSELPHGLGSRSSARPRGTTDPARRRAKDRVGHMNIDISNAHCGPRISFPDHAWLRVVYKNEPDCSLARESVDLGARLYLSYSSSKCRSSVIRRLKRTARKKMNSFVLTVSRLPLGEYSLAQVLPIVLRRVPELSRLVEQRTDV</sequence>
<gene>
    <name evidence="2" type="ORF">TBRA_LOCUS15654</name>
</gene>
<evidence type="ECO:0000313" key="3">
    <source>
        <dbReference type="Proteomes" id="UP000479190"/>
    </source>
</evidence>
<organism evidence="2 3">
    <name type="scientific">Trichogramma brassicae</name>
    <dbReference type="NCBI Taxonomy" id="86971"/>
    <lineage>
        <taxon>Eukaryota</taxon>
        <taxon>Metazoa</taxon>
        <taxon>Ecdysozoa</taxon>
        <taxon>Arthropoda</taxon>
        <taxon>Hexapoda</taxon>
        <taxon>Insecta</taxon>
        <taxon>Pterygota</taxon>
        <taxon>Neoptera</taxon>
        <taxon>Endopterygota</taxon>
        <taxon>Hymenoptera</taxon>
        <taxon>Apocrita</taxon>
        <taxon>Proctotrupomorpha</taxon>
        <taxon>Chalcidoidea</taxon>
        <taxon>Trichogrammatidae</taxon>
        <taxon>Trichogramma</taxon>
    </lineage>
</organism>
<dbReference type="Proteomes" id="UP000479190">
    <property type="component" value="Unassembled WGS sequence"/>
</dbReference>